<dbReference type="RefSeq" id="WP_114788891.1">
    <property type="nucleotide sequence ID" value="NZ_CP139960.1"/>
</dbReference>
<organism evidence="2 3">
    <name type="scientific">Niabella yanshanensis</name>
    <dbReference type="NCBI Taxonomy" id="577386"/>
    <lineage>
        <taxon>Bacteria</taxon>
        <taxon>Pseudomonadati</taxon>
        <taxon>Bacteroidota</taxon>
        <taxon>Chitinophagia</taxon>
        <taxon>Chitinophagales</taxon>
        <taxon>Chitinophagaceae</taxon>
        <taxon>Niabella</taxon>
    </lineage>
</organism>
<dbReference type="PANTHER" id="PTHR38477:SF1">
    <property type="entry name" value="MUREIN L,D-TRANSPEPTIDASE CATALYTIC DOMAIN FAMILY PROTEIN"/>
    <property type="match status" value="1"/>
</dbReference>
<dbReference type="Proteomes" id="UP001325680">
    <property type="component" value="Chromosome"/>
</dbReference>
<proteinExistence type="predicted"/>
<protein>
    <submittedName>
        <fullName evidence="2">Murein L,D-transpeptidase catalytic domain family protein</fullName>
    </submittedName>
</protein>
<gene>
    <name evidence="2" type="ORF">U0035_04715</name>
</gene>
<dbReference type="Pfam" id="PF13645">
    <property type="entry name" value="YkuD_2"/>
    <property type="match status" value="1"/>
</dbReference>
<dbReference type="PANTHER" id="PTHR38477">
    <property type="entry name" value="HYPOTHETICAL EXPORTED PROTEIN"/>
    <property type="match status" value="1"/>
</dbReference>
<reference evidence="2 3" key="1">
    <citation type="submission" date="2023-12" db="EMBL/GenBank/DDBJ databases">
        <title>Genome sequencing and assembly of bacterial species from a model synthetic community.</title>
        <authorList>
            <person name="Hogle S.L."/>
        </authorList>
    </citation>
    <scope>NUCLEOTIDE SEQUENCE [LARGE SCALE GENOMIC DNA]</scope>
    <source>
        <strain evidence="2 3">HAMBI_3031</strain>
    </source>
</reference>
<evidence type="ECO:0000313" key="2">
    <source>
        <dbReference type="EMBL" id="WQD39447.1"/>
    </source>
</evidence>
<dbReference type="InterPro" id="IPR032676">
    <property type="entry name" value="YkuD_2"/>
</dbReference>
<feature type="signal peptide" evidence="1">
    <location>
        <begin position="1"/>
        <end position="20"/>
    </location>
</feature>
<keyword evidence="1" id="KW-0732">Signal</keyword>
<keyword evidence="3" id="KW-1185">Reference proteome</keyword>
<name>A0ABZ0WAC5_9BACT</name>
<accession>A0ABZ0WAC5</accession>
<evidence type="ECO:0000313" key="3">
    <source>
        <dbReference type="Proteomes" id="UP001325680"/>
    </source>
</evidence>
<evidence type="ECO:0000256" key="1">
    <source>
        <dbReference type="SAM" id="SignalP"/>
    </source>
</evidence>
<dbReference type="EMBL" id="CP139960">
    <property type="protein sequence ID" value="WQD39447.1"/>
    <property type="molecule type" value="Genomic_DNA"/>
</dbReference>
<sequence length="211" mass="23485">MKYKWLLAFCLAACSVFAFSTQQHNNGLLRRNSIVPGEKPAQPVGPVIAAQHLASIKKFINLNKYNNEICFLIDMSLPSGSKRFFIYDLSKDAAVDSGLVTHGNCYQYWLEGRKYSNNIGSGCTSLGKYKIGKSYYGKFGLAYQLHGLDYTNNNAFERFVVMHAHACVPDKETKDDICQSNGCPTVSPAFLGKLQAIVGKSSRPVLLYIYE</sequence>
<feature type="chain" id="PRO_5045230570" evidence="1">
    <location>
        <begin position="21"/>
        <end position="211"/>
    </location>
</feature>